<keyword evidence="2" id="KW-1185">Reference proteome</keyword>
<organism evidence="1 2">
    <name type="scientific">Pycnococcus provasolii</name>
    <dbReference type="NCBI Taxonomy" id="41880"/>
    <lineage>
        <taxon>Eukaryota</taxon>
        <taxon>Viridiplantae</taxon>
        <taxon>Chlorophyta</taxon>
        <taxon>Pseudoscourfieldiophyceae</taxon>
        <taxon>Pseudoscourfieldiales</taxon>
        <taxon>Pycnococcaceae</taxon>
        <taxon>Pycnococcus</taxon>
    </lineage>
</organism>
<name>A0A830HGD1_9CHLO</name>
<dbReference type="Proteomes" id="UP000660262">
    <property type="component" value="Unassembled WGS sequence"/>
</dbReference>
<evidence type="ECO:0000313" key="1">
    <source>
        <dbReference type="EMBL" id="GHP04177.1"/>
    </source>
</evidence>
<accession>A0A830HGD1</accession>
<dbReference type="EMBL" id="BNJQ01000007">
    <property type="protein sequence ID" value="GHP04177.1"/>
    <property type="molecule type" value="Genomic_DNA"/>
</dbReference>
<comment type="caution">
    <text evidence="1">The sequence shown here is derived from an EMBL/GenBank/DDBJ whole genome shotgun (WGS) entry which is preliminary data.</text>
</comment>
<protein>
    <submittedName>
        <fullName evidence="1">Uncharacterized protein</fullName>
    </submittedName>
</protein>
<dbReference type="AlphaFoldDB" id="A0A830HGD1"/>
<gene>
    <name evidence="1" type="ORF">PPROV_000293100</name>
</gene>
<sequence length="147" mass="16267">MAAKVNVDCEEVDEDGENMAAKVNGVLKEIPQGHASDPPGTNFYYSLRLDKRGEPARDDHKRIVACAVLVVTRRNLREDLHLLLAVHVRASSVRLVEERSRILGILAKPAVSAEASRLVAEELVHFFRQYGPPAILQSDNGTEQSSR</sequence>
<reference evidence="1" key="1">
    <citation type="submission" date="2020-10" db="EMBL/GenBank/DDBJ databases">
        <title>Unveiling of a novel bifunctional photoreceptor, Dualchrome1, isolated from a cosmopolitan green alga.</title>
        <authorList>
            <person name="Suzuki S."/>
            <person name="Kawachi M."/>
        </authorList>
    </citation>
    <scope>NUCLEOTIDE SEQUENCE</scope>
    <source>
        <strain evidence="1">NIES 2893</strain>
    </source>
</reference>
<proteinExistence type="predicted"/>
<evidence type="ECO:0000313" key="2">
    <source>
        <dbReference type="Proteomes" id="UP000660262"/>
    </source>
</evidence>